<proteinExistence type="predicted"/>
<evidence type="ECO:0000313" key="1">
    <source>
        <dbReference type="EMBL" id="QIW80270.1"/>
    </source>
</evidence>
<accession>A0A6H0WIA6</accession>
<gene>
    <name evidence="1" type="ORF">G4P54_10945</name>
</gene>
<dbReference type="RefSeq" id="WP_167872674.1">
    <property type="nucleotide sequence ID" value="NZ_CP048852.1"/>
</dbReference>
<evidence type="ECO:0000313" key="2">
    <source>
        <dbReference type="Proteomes" id="UP000501914"/>
    </source>
</evidence>
<dbReference type="EMBL" id="CP048852">
    <property type="protein sequence ID" value="QIW80270.1"/>
    <property type="molecule type" value="Genomic_DNA"/>
</dbReference>
<name>A0A6H0WIA6_9BACI</name>
<dbReference type="Proteomes" id="UP000501914">
    <property type="component" value="Chromosome"/>
</dbReference>
<organism evidence="1 2">
    <name type="scientific">Bacillus tequilensis</name>
    <dbReference type="NCBI Taxonomy" id="227866"/>
    <lineage>
        <taxon>Bacteria</taxon>
        <taxon>Bacillati</taxon>
        <taxon>Bacillota</taxon>
        <taxon>Bacilli</taxon>
        <taxon>Bacillales</taxon>
        <taxon>Bacillaceae</taxon>
        <taxon>Bacillus</taxon>
    </lineage>
</organism>
<dbReference type="AlphaFoldDB" id="A0A6H0WIA6"/>
<sequence length="76" mass="8906">MPGRKLEKRENYKVTTEITDEVQEWVDEVIGSKEFYDFSAPIFHKYLSKKEKELIIEEGFDTKKTSHTKTPGTPII</sequence>
<reference evidence="1 2" key="1">
    <citation type="submission" date="2020-02" db="EMBL/GenBank/DDBJ databases">
        <title>Genome sequencing, annotation and comparative genomic analysis of Bacillus tequilensis EA-CB0015, an effective biological control agent against Pseudocercospora fijiensis in banana plants.</title>
        <authorList>
            <person name="Cuellar-Gaviria T.Z."/>
            <person name="Ju K.-S."/>
            <person name="Villegas-Escobar V."/>
        </authorList>
    </citation>
    <scope>NUCLEOTIDE SEQUENCE [LARGE SCALE GENOMIC DNA]</scope>
    <source>
        <strain evidence="1 2">EA-CB0015</strain>
    </source>
</reference>
<keyword evidence="2" id="KW-1185">Reference proteome</keyword>
<protein>
    <submittedName>
        <fullName evidence="1">Uncharacterized protein</fullName>
    </submittedName>
</protein>
<dbReference type="KEGG" id="bteq:G4P54_10945"/>